<evidence type="ECO:0000313" key="2">
    <source>
        <dbReference type="Proteomes" id="UP000007177"/>
    </source>
</evidence>
<proteinExistence type="predicted"/>
<protein>
    <submittedName>
        <fullName evidence="1">Uncharacterized protein</fullName>
    </submittedName>
</protein>
<name>H6LJJ1_ACEWD</name>
<accession>H6LJJ1</accession>
<organism evidence="1 2">
    <name type="scientific">Acetobacterium woodii (strain ATCC 29683 / DSM 1030 / JCM 2381 / KCTC 1655 / WB1)</name>
    <dbReference type="NCBI Taxonomy" id="931626"/>
    <lineage>
        <taxon>Bacteria</taxon>
        <taxon>Bacillati</taxon>
        <taxon>Bacillota</taxon>
        <taxon>Clostridia</taxon>
        <taxon>Eubacteriales</taxon>
        <taxon>Eubacteriaceae</taxon>
        <taxon>Acetobacterium</taxon>
    </lineage>
</organism>
<dbReference type="Proteomes" id="UP000007177">
    <property type="component" value="Chromosome"/>
</dbReference>
<dbReference type="HOGENOM" id="CLU_3194776_0_0_9"/>
<dbReference type="AlphaFoldDB" id="H6LJJ1"/>
<evidence type="ECO:0000313" key="1">
    <source>
        <dbReference type="EMBL" id="AFA49919.1"/>
    </source>
</evidence>
<keyword evidence="2" id="KW-1185">Reference proteome</keyword>
<sequence>MKKYALIKNRHPDSLIGEWDRGFFNLNNGSPQFLSHFSGILLNSR</sequence>
<reference evidence="2" key="1">
    <citation type="submission" date="2011-07" db="EMBL/GenBank/DDBJ databases">
        <title>Complete genome sequence of Acetobacterium woodii.</title>
        <authorList>
            <person name="Poehlein A."/>
            <person name="Schmidt S."/>
            <person name="Kaster A.-K."/>
            <person name="Goenrich M."/>
            <person name="Vollmers J."/>
            <person name="Thuermer A."/>
            <person name="Gottschalk G."/>
            <person name="Thauer R.K."/>
            <person name="Daniel R."/>
            <person name="Mueller V."/>
        </authorList>
    </citation>
    <scope>NUCLEOTIDE SEQUENCE [LARGE SCALE GENOMIC DNA]</scope>
    <source>
        <strain evidence="2">ATCC 29683 / DSM 1030 / JCM 2381 / KCTC 1655 / WB1</strain>
    </source>
</reference>
<dbReference type="EMBL" id="CP002987">
    <property type="protein sequence ID" value="AFA49919.1"/>
    <property type="molecule type" value="Genomic_DNA"/>
</dbReference>
<dbReference type="KEGG" id="awo:Awo_c31910"/>
<reference evidence="1 2" key="2">
    <citation type="journal article" date="2012" name="PLoS ONE">
        <title>An ancient pathway combining carbon dioxide fixation with the generation and utilization of a sodium ion gradient for ATP synthesis.</title>
        <authorList>
            <person name="Poehlein A."/>
            <person name="Schmidt S."/>
            <person name="Kaster A.K."/>
            <person name="Goenrich M."/>
            <person name="Vollmers J."/>
            <person name="Thurmer A."/>
            <person name="Bertsch J."/>
            <person name="Schuchmann K."/>
            <person name="Voigt B."/>
            <person name="Hecker M."/>
            <person name="Daniel R."/>
            <person name="Thauer R.K."/>
            <person name="Gottschalk G."/>
            <person name="Muller V."/>
        </authorList>
    </citation>
    <scope>NUCLEOTIDE SEQUENCE [LARGE SCALE GENOMIC DNA]</scope>
    <source>
        <strain evidence="2">ATCC 29683 / DSM 1030 / JCM 2381 / KCTC 1655 / WB1</strain>
    </source>
</reference>
<gene>
    <name evidence="1" type="ordered locus">Awo_c31910</name>
</gene>
<dbReference type="STRING" id="931626.Awo_c31910"/>